<protein>
    <submittedName>
        <fullName evidence="1">(spotted green pufferfish) hypothetical protein</fullName>
    </submittedName>
</protein>
<dbReference type="EMBL" id="CAAE01023925">
    <property type="protein sequence ID" value="CAG14648.1"/>
    <property type="molecule type" value="Genomic_DNA"/>
</dbReference>
<evidence type="ECO:0000313" key="1">
    <source>
        <dbReference type="EMBL" id="CAG14648.1"/>
    </source>
</evidence>
<dbReference type="OrthoDB" id="2418792at2759"/>
<dbReference type="PANTHER" id="PTHR14386:SF2">
    <property type="entry name" value="PROTEIN FAM204A"/>
    <property type="match status" value="1"/>
</dbReference>
<dbReference type="PANTHER" id="PTHR14386">
    <property type="entry name" value="PROTEIN FAM204A"/>
    <property type="match status" value="1"/>
</dbReference>
<proteinExistence type="predicted"/>
<dbReference type="KEGG" id="tng:GSTEN00038153G001"/>
<organism evidence="1">
    <name type="scientific">Tetraodon nigroviridis</name>
    <name type="common">Spotted green pufferfish</name>
    <name type="synonym">Chelonodon nigroviridis</name>
    <dbReference type="NCBI Taxonomy" id="99883"/>
    <lineage>
        <taxon>Eukaryota</taxon>
        <taxon>Metazoa</taxon>
        <taxon>Chordata</taxon>
        <taxon>Craniata</taxon>
        <taxon>Vertebrata</taxon>
        <taxon>Euteleostomi</taxon>
        <taxon>Actinopterygii</taxon>
        <taxon>Neopterygii</taxon>
        <taxon>Teleostei</taxon>
        <taxon>Neoteleostei</taxon>
        <taxon>Acanthomorphata</taxon>
        <taxon>Eupercaria</taxon>
        <taxon>Tetraodontiformes</taxon>
        <taxon>Tetradontoidea</taxon>
        <taxon>Tetraodontidae</taxon>
        <taxon>Tetraodon</taxon>
    </lineage>
</organism>
<reference evidence="1" key="2">
    <citation type="submission" date="2004-02" db="EMBL/GenBank/DDBJ databases">
        <authorList>
            <consortium name="Genoscope"/>
            <consortium name="Whitehead Institute Centre for Genome Research"/>
        </authorList>
    </citation>
    <scope>NUCLEOTIDE SEQUENCE</scope>
</reference>
<accession>Q4RAD5</accession>
<feature type="non-terminal residue" evidence="1">
    <location>
        <position position="1"/>
    </location>
</feature>
<comment type="caution">
    <text evidence="1">The sequence shown here is derived from an EMBL/GenBank/DDBJ whole genome shotgun (WGS) entry which is preliminary data.</text>
</comment>
<dbReference type="AlphaFoldDB" id="Q4RAD5"/>
<dbReference type="InterPro" id="IPR037690">
    <property type="entry name" value="FAM204A"/>
</dbReference>
<sequence>KQLGVNIAQAVECRDFVQHKQEEEASRAANRRKKEKAWGYDSSVTMLSFTIKSATGVCLDSGGHCLFLLLCCRFEAKKRWETKSNMGFM</sequence>
<name>Q4RAD5_TETNG</name>
<reference evidence="1" key="1">
    <citation type="journal article" date="2004" name="Nature">
        <title>Genome duplication in the teleost fish Tetraodon nigroviridis reveals the early vertebrate proto-karyotype.</title>
        <authorList>
            <person name="Jaillon O."/>
            <person name="Aury J.-M."/>
            <person name="Brunet F."/>
            <person name="Petit J.-L."/>
            <person name="Stange-Thomann N."/>
            <person name="Mauceli E."/>
            <person name="Bouneau L."/>
            <person name="Fischer C."/>
            <person name="Ozouf-Costaz C."/>
            <person name="Bernot A."/>
            <person name="Nicaud S."/>
            <person name="Jaffe D."/>
            <person name="Fisher S."/>
            <person name="Lutfalla G."/>
            <person name="Dossat C."/>
            <person name="Segurens B."/>
            <person name="Dasilva C."/>
            <person name="Salanoubat M."/>
            <person name="Levy M."/>
            <person name="Boudet N."/>
            <person name="Castellano S."/>
            <person name="Anthouard V."/>
            <person name="Jubin C."/>
            <person name="Castelli V."/>
            <person name="Katinka M."/>
            <person name="Vacherie B."/>
            <person name="Biemont C."/>
            <person name="Skalli Z."/>
            <person name="Cattolico L."/>
            <person name="Poulain J."/>
            <person name="De Berardinis V."/>
            <person name="Cruaud C."/>
            <person name="Duprat S."/>
            <person name="Brottier P."/>
            <person name="Coutanceau J.-P."/>
            <person name="Gouzy J."/>
            <person name="Parra G."/>
            <person name="Lardier G."/>
            <person name="Chapple C."/>
            <person name="McKernan K.J."/>
            <person name="McEwan P."/>
            <person name="Bosak S."/>
            <person name="Kellis M."/>
            <person name="Volff J.-N."/>
            <person name="Guigo R."/>
            <person name="Zody M.C."/>
            <person name="Mesirov J."/>
            <person name="Lindblad-Toh K."/>
            <person name="Birren B."/>
            <person name="Nusbaum C."/>
            <person name="Kahn D."/>
            <person name="Robinson-Rechavi M."/>
            <person name="Laudet V."/>
            <person name="Schachter V."/>
            <person name="Quetier F."/>
            <person name="Saurin W."/>
            <person name="Scarpelli C."/>
            <person name="Wincker P."/>
            <person name="Lander E.S."/>
            <person name="Weissenbach J."/>
            <person name="Roest Crollius H."/>
        </authorList>
    </citation>
    <scope>NUCLEOTIDE SEQUENCE [LARGE SCALE GENOMIC DNA]</scope>
</reference>
<gene>
    <name evidence="1" type="ORF">GSTENG00038153001</name>
</gene>